<accession>A0ABQ9ZT61</accession>
<reference evidence="1 2" key="1">
    <citation type="journal article" date="2023" name="Nucleic Acids Res.">
        <title>The hologenome of Daphnia magna reveals possible DNA methylation and microbiome-mediated evolution of the host genome.</title>
        <authorList>
            <person name="Chaturvedi A."/>
            <person name="Li X."/>
            <person name="Dhandapani V."/>
            <person name="Marshall H."/>
            <person name="Kissane S."/>
            <person name="Cuenca-Cambronero M."/>
            <person name="Asole G."/>
            <person name="Calvet F."/>
            <person name="Ruiz-Romero M."/>
            <person name="Marangio P."/>
            <person name="Guigo R."/>
            <person name="Rago D."/>
            <person name="Mirbahai L."/>
            <person name="Eastwood N."/>
            <person name="Colbourne J.K."/>
            <person name="Zhou J."/>
            <person name="Mallon E."/>
            <person name="Orsini L."/>
        </authorList>
    </citation>
    <scope>NUCLEOTIDE SEQUENCE [LARGE SCALE GENOMIC DNA]</scope>
    <source>
        <strain evidence="1">LRV0_1</strain>
    </source>
</reference>
<name>A0ABQ9ZT61_9CRUS</name>
<keyword evidence="2" id="KW-1185">Reference proteome</keyword>
<gene>
    <name evidence="1" type="ORF">OUZ56_031066</name>
</gene>
<dbReference type="EMBL" id="JAOYFB010000005">
    <property type="protein sequence ID" value="KAK4016108.1"/>
    <property type="molecule type" value="Genomic_DNA"/>
</dbReference>
<proteinExistence type="predicted"/>
<comment type="caution">
    <text evidence="1">The sequence shown here is derived from an EMBL/GenBank/DDBJ whole genome shotgun (WGS) entry which is preliminary data.</text>
</comment>
<sequence length="92" mass="10604">MPKITAEERAHVTFIVRTEDVKRKVKLYRRFDESSAVVLICRGRATTFASRSALMAKEIMTSHCDLKDYCTMAKDVCEMEERNPIEFGSLQL</sequence>
<evidence type="ECO:0000313" key="2">
    <source>
        <dbReference type="Proteomes" id="UP001234178"/>
    </source>
</evidence>
<organism evidence="1 2">
    <name type="scientific">Daphnia magna</name>
    <dbReference type="NCBI Taxonomy" id="35525"/>
    <lineage>
        <taxon>Eukaryota</taxon>
        <taxon>Metazoa</taxon>
        <taxon>Ecdysozoa</taxon>
        <taxon>Arthropoda</taxon>
        <taxon>Crustacea</taxon>
        <taxon>Branchiopoda</taxon>
        <taxon>Diplostraca</taxon>
        <taxon>Cladocera</taxon>
        <taxon>Anomopoda</taxon>
        <taxon>Daphniidae</taxon>
        <taxon>Daphnia</taxon>
    </lineage>
</organism>
<protein>
    <submittedName>
        <fullName evidence="1">Uncharacterized protein</fullName>
    </submittedName>
</protein>
<evidence type="ECO:0000313" key="1">
    <source>
        <dbReference type="EMBL" id="KAK4016108.1"/>
    </source>
</evidence>
<dbReference type="Proteomes" id="UP001234178">
    <property type="component" value="Unassembled WGS sequence"/>
</dbReference>